<dbReference type="GO" id="GO:0022625">
    <property type="term" value="C:cytosolic large ribosomal subunit"/>
    <property type="evidence" value="ECO:0007669"/>
    <property type="project" value="TreeGrafter"/>
</dbReference>
<dbReference type="GO" id="GO:0003735">
    <property type="term" value="F:structural constituent of ribosome"/>
    <property type="evidence" value="ECO:0007669"/>
    <property type="project" value="InterPro"/>
</dbReference>
<dbReference type="Gene3D" id="3.90.1030.10">
    <property type="entry name" value="Ribosomal protein L17"/>
    <property type="match status" value="1"/>
</dbReference>
<organism evidence="6 7">
    <name type="scientific">Candidatus Falkowbacteria bacterium GW2011_GWA2_41_14</name>
    <dbReference type="NCBI Taxonomy" id="1618635"/>
    <lineage>
        <taxon>Bacteria</taxon>
        <taxon>Candidatus Falkowiibacteriota</taxon>
    </lineage>
</organism>
<dbReference type="EMBL" id="LCAP01000004">
    <property type="protein sequence ID" value="KKR91564.1"/>
    <property type="molecule type" value="Genomic_DNA"/>
</dbReference>
<name>A0A0G0US15_9BACT</name>
<dbReference type="AlphaFoldDB" id="A0A0G0US15"/>
<keyword evidence="2 4" id="KW-0689">Ribosomal protein</keyword>
<dbReference type="InterPro" id="IPR036373">
    <property type="entry name" value="Ribosomal_bL17_sf"/>
</dbReference>
<dbReference type="Pfam" id="PF01196">
    <property type="entry name" value="Ribosomal_L17"/>
    <property type="match status" value="1"/>
</dbReference>
<evidence type="ECO:0000313" key="6">
    <source>
        <dbReference type="EMBL" id="KKR91564.1"/>
    </source>
</evidence>
<dbReference type="HAMAP" id="MF_01368">
    <property type="entry name" value="Ribosomal_bL17"/>
    <property type="match status" value="1"/>
</dbReference>
<dbReference type="PATRIC" id="fig|1618635.3.peg.309"/>
<evidence type="ECO:0000313" key="7">
    <source>
        <dbReference type="Proteomes" id="UP000034190"/>
    </source>
</evidence>
<evidence type="ECO:0000256" key="4">
    <source>
        <dbReference type="HAMAP-Rule" id="MF_01368"/>
    </source>
</evidence>
<dbReference type="PROSITE" id="PS01167">
    <property type="entry name" value="RIBOSOMAL_L17"/>
    <property type="match status" value="1"/>
</dbReference>
<evidence type="ECO:0000256" key="2">
    <source>
        <dbReference type="ARBA" id="ARBA00022980"/>
    </source>
</evidence>
<comment type="caution">
    <text evidence="6">The sequence shown here is derived from an EMBL/GenBank/DDBJ whole genome shotgun (WGS) entry which is preliminary data.</text>
</comment>
<proteinExistence type="inferred from homology"/>
<keyword evidence="3 4" id="KW-0687">Ribonucleoprotein</keyword>
<evidence type="ECO:0000256" key="3">
    <source>
        <dbReference type="ARBA" id="ARBA00023274"/>
    </source>
</evidence>
<protein>
    <recommendedName>
        <fullName evidence="4">Large ribosomal subunit protein bL17</fullName>
    </recommendedName>
</protein>
<comment type="similarity">
    <text evidence="1 4 5">Belongs to the bacterial ribosomal protein bL17 family.</text>
</comment>
<dbReference type="InterPro" id="IPR000456">
    <property type="entry name" value="Ribosomal_bL17"/>
</dbReference>
<dbReference type="PANTHER" id="PTHR14413">
    <property type="entry name" value="RIBOSOMAL PROTEIN L17"/>
    <property type="match status" value="1"/>
</dbReference>
<sequence>MRHRKVIKKFGRKTDPRRALFKDLATALIEREKIVTTLTKAKAIRPVVERLITKGKLGTLAARRDIMTSVHGGIIADKVMKDLAPRYTGRNGGYTRIIKLGARVGDGAERARIEFV</sequence>
<evidence type="ECO:0000256" key="5">
    <source>
        <dbReference type="RuleBase" id="RU000660"/>
    </source>
</evidence>
<dbReference type="Proteomes" id="UP000034190">
    <property type="component" value="Unassembled WGS sequence"/>
</dbReference>
<evidence type="ECO:0000256" key="1">
    <source>
        <dbReference type="ARBA" id="ARBA00008777"/>
    </source>
</evidence>
<dbReference type="SUPFAM" id="SSF64263">
    <property type="entry name" value="Prokaryotic ribosomal protein L17"/>
    <property type="match status" value="1"/>
</dbReference>
<dbReference type="PANTHER" id="PTHR14413:SF16">
    <property type="entry name" value="LARGE RIBOSOMAL SUBUNIT PROTEIN BL17M"/>
    <property type="match status" value="1"/>
</dbReference>
<dbReference type="InterPro" id="IPR047859">
    <property type="entry name" value="Ribosomal_bL17_CS"/>
</dbReference>
<gene>
    <name evidence="4" type="primary">rplQ</name>
    <name evidence="6" type="ORF">UU43_C0004G0012</name>
</gene>
<reference evidence="6 7" key="1">
    <citation type="journal article" date="2015" name="Nature">
        <title>rRNA introns, odd ribosomes, and small enigmatic genomes across a large radiation of phyla.</title>
        <authorList>
            <person name="Brown C.T."/>
            <person name="Hug L.A."/>
            <person name="Thomas B.C."/>
            <person name="Sharon I."/>
            <person name="Castelle C.J."/>
            <person name="Singh A."/>
            <person name="Wilkins M.J."/>
            <person name="Williams K.H."/>
            <person name="Banfield J.F."/>
        </authorList>
    </citation>
    <scope>NUCLEOTIDE SEQUENCE [LARGE SCALE GENOMIC DNA]</scope>
</reference>
<comment type="subunit">
    <text evidence="4">Part of the 50S ribosomal subunit. Contacts protein L32.</text>
</comment>
<accession>A0A0G0US15</accession>
<dbReference type="NCBIfam" id="TIGR00059">
    <property type="entry name" value="L17"/>
    <property type="match status" value="1"/>
</dbReference>
<dbReference type="GO" id="GO:0006412">
    <property type="term" value="P:translation"/>
    <property type="evidence" value="ECO:0007669"/>
    <property type="project" value="UniProtKB-UniRule"/>
</dbReference>